<sequence length="111" mass="12082">MRDDGRNERATMTAIEGTVIGIDREIWFLDPDVVALFAEVDDILSAAALTAHRRPPAPPTATVAPLLRSRSARRYFGVMIRPWRGPAHPVRAVQRSPPTATAATAVTPTVK</sequence>
<evidence type="ECO:0000313" key="2">
    <source>
        <dbReference type="EMBL" id="MCV7225858.1"/>
    </source>
</evidence>
<protein>
    <submittedName>
        <fullName evidence="2">Uncharacterized protein</fullName>
    </submittedName>
</protein>
<dbReference type="RefSeq" id="WP_264066702.1">
    <property type="nucleotide sequence ID" value="NZ_JACKTY010000020.1"/>
</dbReference>
<keyword evidence="3" id="KW-1185">Reference proteome</keyword>
<accession>A0ABT3C8S1</accession>
<dbReference type="Proteomes" id="UP001526201">
    <property type="component" value="Unassembled WGS sequence"/>
</dbReference>
<dbReference type="EMBL" id="JACKTY010000020">
    <property type="protein sequence ID" value="MCV7225858.1"/>
    <property type="molecule type" value="Genomic_DNA"/>
</dbReference>
<proteinExistence type="predicted"/>
<comment type="caution">
    <text evidence="2">The sequence shown here is derived from an EMBL/GenBank/DDBJ whole genome shotgun (WGS) entry which is preliminary data.</text>
</comment>
<feature type="region of interest" description="Disordered" evidence="1">
    <location>
        <begin position="89"/>
        <end position="111"/>
    </location>
</feature>
<evidence type="ECO:0000256" key="1">
    <source>
        <dbReference type="SAM" id="MobiDB-lite"/>
    </source>
</evidence>
<feature type="compositionally biased region" description="Low complexity" evidence="1">
    <location>
        <begin position="97"/>
        <end position="111"/>
    </location>
</feature>
<name>A0ABT3C8S1_9MYCO</name>
<evidence type="ECO:0000313" key="3">
    <source>
        <dbReference type="Proteomes" id="UP001526201"/>
    </source>
</evidence>
<organism evidence="2 3">
    <name type="scientific">Mycolicibacterium komossense</name>
    <dbReference type="NCBI Taxonomy" id="1779"/>
    <lineage>
        <taxon>Bacteria</taxon>
        <taxon>Bacillati</taxon>
        <taxon>Actinomycetota</taxon>
        <taxon>Actinomycetes</taxon>
        <taxon>Mycobacteriales</taxon>
        <taxon>Mycobacteriaceae</taxon>
        <taxon>Mycolicibacterium</taxon>
    </lineage>
</organism>
<reference evidence="2 3" key="1">
    <citation type="journal article" date="2022" name="BMC Genomics">
        <title>Comparative genome analysis of mycobacteria focusing on tRNA and non-coding RNA.</title>
        <authorList>
            <person name="Behra P.R.K."/>
            <person name="Pettersson B.M.F."/>
            <person name="Ramesh M."/>
            <person name="Das S."/>
            <person name="Dasgupta S."/>
            <person name="Kirsebom L.A."/>
        </authorList>
    </citation>
    <scope>NUCLEOTIDE SEQUENCE [LARGE SCALE GENOMIC DNA]</scope>
    <source>
        <strain evidence="2 3">DSM 44078</strain>
    </source>
</reference>
<gene>
    <name evidence="2" type="ORF">H7J73_07410</name>
</gene>